<keyword evidence="2" id="KW-0812">Transmembrane</keyword>
<gene>
    <name evidence="3" type="ORF">SCLAV_1419</name>
</gene>
<sequence>MIEILDAPGSSTPWWAALLAIAVSGVFLFFLRVLRLLVPDKSSDRLAWWIAILEHRRGNGRRGNATATQRRRASPENAAPKQGEHHSEP</sequence>
<proteinExistence type="predicted"/>
<dbReference type="EMBL" id="CM000913">
    <property type="protein sequence ID" value="EFG06498.1"/>
    <property type="molecule type" value="Genomic_DNA"/>
</dbReference>
<keyword evidence="4" id="KW-1185">Reference proteome</keyword>
<reference evidence="3 4" key="1">
    <citation type="journal article" date="2010" name="Genome Biol. Evol.">
        <title>The sequence of a 1.8-mb bacterial linear plasmid reveals a rich evolutionary reservoir of secondary metabolic pathways.</title>
        <authorList>
            <person name="Medema M.H."/>
            <person name="Trefzer A."/>
            <person name="Kovalchuk A."/>
            <person name="van den Berg M."/>
            <person name="Mueller U."/>
            <person name="Heijne W."/>
            <person name="Wu L."/>
            <person name="Alam M.T."/>
            <person name="Ronning C.M."/>
            <person name="Nierman W.C."/>
            <person name="Bovenberg R.A.L."/>
            <person name="Breitling R."/>
            <person name="Takano E."/>
        </authorList>
    </citation>
    <scope>NUCLEOTIDE SEQUENCE [LARGE SCALE GENOMIC DNA]</scope>
    <source>
        <strain evidence="4">ATCC 27064 / DSM 738 / JCM 4710 / NBRC 13307 / NCIMB 12785 / NRRL 3585 / VKM Ac-602</strain>
    </source>
</reference>
<organism evidence="3 4">
    <name type="scientific">Streptomyces clavuligerus</name>
    <dbReference type="NCBI Taxonomy" id="1901"/>
    <lineage>
        <taxon>Bacteria</taxon>
        <taxon>Bacillati</taxon>
        <taxon>Actinomycetota</taxon>
        <taxon>Actinomycetes</taxon>
        <taxon>Kitasatosporales</taxon>
        <taxon>Streptomycetaceae</taxon>
        <taxon>Streptomyces</taxon>
    </lineage>
</organism>
<dbReference type="GeneID" id="93731948"/>
<dbReference type="Proteomes" id="UP000002357">
    <property type="component" value="Chromosome"/>
</dbReference>
<dbReference type="AlphaFoldDB" id="B5GV30"/>
<evidence type="ECO:0000256" key="1">
    <source>
        <dbReference type="SAM" id="MobiDB-lite"/>
    </source>
</evidence>
<protein>
    <submittedName>
        <fullName evidence="3">Uncharacterized protein</fullName>
    </submittedName>
</protein>
<keyword evidence="2" id="KW-0472">Membrane</keyword>
<name>B5GV30_STRCL</name>
<evidence type="ECO:0000313" key="4">
    <source>
        <dbReference type="Proteomes" id="UP000002357"/>
    </source>
</evidence>
<feature type="region of interest" description="Disordered" evidence="1">
    <location>
        <begin position="60"/>
        <end position="89"/>
    </location>
</feature>
<evidence type="ECO:0000313" key="3">
    <source>
        <dbReference type="EMBL" id="EFG06498.1"/>
    </source>
</evidence>
<accession>B5GV30</accession>
<evidence type="ECO:0000256" key="2">
    <source>
        <dbReference type="SAM" id="Phobius"/>
    </source>
</evidence>
<keyword evidence="2" id="KW-1133">Transmembrane helix</keyword>
<dbReference type="RefSeq" id="WP_003955697.1">
    <property type="nucleotide sequence ID" value="NZ_CM000913.1"/>
</dbReference>
<feature type="transmembrane region" description="Helical" evidence="2">
    <location>
        <begin position="14"/>
        <end position="34"/>
    </location>
</feature>